<dbReference type="Proteomes" id="UP000053690">
    <property type="component" value="Unassembled WGS sequence"/>
</dbReference>
<feature type="region of interest" description="Disordered" evidence="1">
    <location>
        <begin position="1"/>
        <end position="94"/>
    </location>
</feature>
<feature type="compositionally biased region" description="Basic and acidic residues" evidence="1">
    <location>
        <begin position="46"/>
        <end position="69"/>
    </location>
</feature>
<protein>
    <submittedName>
        <fullName evidence="2">Uncharacterized protein</fullName>
    </submittedName>
</protein>
<dbReference type="EMBL" id="LQBP01000004">
    <property type="protein sequence ID" value="KUJ79272.1"/>
    <property type="molecule type" value="Genomic_DNA"/>
</dbReference>
<dbReference type="STRING" id="1685378.AVO44_08530"/>
<evidence type="ECO:0000256" key="1">
    <source>
        <dbReference type="SAM" id="MobiDB-lite"/>
    </source>
</evidence>
<keyword evidence="3" id="KW-1185">Reference proteome</keyword>
<reference evidence="3" key="1">
    <citation type="submission" date="2015-12" db="EMBL/GenBank/DDBJ databases">
        <authorList>
            <person name="Zhang G."/>
            <person name="Stingl U."/>
        </authorList>
    </citation>
    <scope>NUCLEOTIDE SEQUENCE [LARGE SCALE GENOMIC DNA]</scope>
    <source>
        <strain evidence="3">ZGT108</strain>
    </source>
</reference>
<gene>
    <name evidence="2" type="ORF">AVO44_08530</name>
</gene>
<dbReference type="AlphaFoldDB" id="A0A0X3TU69"/>
<proteinExistence type="predicted"/>
<comment type="caution">
    <text evidence="2">The sequence shown here is derived from an EMBL/GenBank/DDBJ whole genome shotgun (WGS) entry which is preliminary data.</text>
</comment>
<organism evidence="2 3">
    <name type="scientific">Ruegeria profundi</name>
    <dbReference type="NCBI Taxonomy" id="1685378"/>
    <lineage>
        <taxon>Bacteria</taxon>
        <taxon>Pseudomonadati</taxon>
        <taxon>Pseudomonadota</taxon>
        <taxon>Alphaproteobacteria</taxon>
        <taxon>Rhodobacterales</taxon>
        <taxon>Roseobacteraceae</taxon>
        <taxon>Ruegeria</taxon>
    </lineage>
</organism>
<evidence type="ECO:0000313" key="3">
    <source>
        <dbReference type="Proteomes" id="UP000053690"/>
    </source>
</evidence>
<sequence length="94" mass="10870">MQRATSFELRQFGGIKRPHSKDTDAVTRQAPKKKAVARKMNSLRQHQVEKSAEQSFRRNAANDRSEPKLPDAAICRNGRKTDQSRHSKRIWSVR</sequence>
<name>A0A0X3TU69_9RHOB</name>
<accession>A0A0X3TU69</accession>
<evidence type="ECO:0000313" key="2">
    <source>
        <dbReference type="EMBL" id="KUJ79272.1"/>
    </source>
</evidence>